<comment type="caution">
    <text evidence="2">The sequence shown here is derived from an EMBL/GenBank/DDBJ whole genome shotgun (WGS) entry which is preliminary data.</text>
</comment>
<feature type="region of interest" description="Disordered" evidence="1">
    <location>
        <begin position="260"/>
        <end position="281"/>
    </location>
</feature>
<gene>
    <name evidence="2" type="ORF">PHPALM_5698</name>
</gene>
<dbReference type="Proteomes" id="UP000237271">
    <property type="component" value="Unassembled WGS sequence"/>
</dbReference>
<dbReference type="EMBL" id="NCKW01003139">
    <property type="protein sequence ID" value="POM76993.1"/>
    <property type="molecule type" value="Genomic_DNA"/>
</dbReference>
<dbReference type="AlphaFoldDB" id="A0A2P4YGS0"/>
<proteinExistence type="predicted"/>
<sequence>MIVKYADGKPRRTPRRSATFTYEFDGFQSSDEFLPEIDWLTGTVRPRDIDVNAVLAFLRGTPNQWSHVAVMDPDSMTHAASEMGDGPLCAACEHASCAGLEQATQDVSDVVEHGFPRPDEQRLSAKDTNVIEQTFPLPDEQRLSGDDEQEDVVEHGLPLAVEQGLPREHTQEDAVEQGLPRDYEQEDVVEQGLPLESGADALSRRPSTAGLVERGLPSPVTEQGPRPVRRRGRRQPRRSCATPSASDEAGLEVISVLVGDDTGTSPRMRDVEVAPPPRDASEITRLPGLSWKHFLHDLKQGEIEQVCMIVADSSATITAVDVNAGDPASDTRERPKSAEPKSAREARYLAQSLPALEAAGNPVAPLVREFIDIFPAKVPAELPPDRG</sequence>
<reference evidence="2 3" key="1">
    <citation type="journal article" date="2017" name="Genome Biol. Evol.">
        <title>Phytophthora megakarya and P. palmivora, closely related causal agents of cacao black pod rot, underwent increases in genome sizes and gene numbers by different mechanisms.</title>
        <authorList>
            <person name="Ali S.S."/>
            <person name="Shao J."/>
            <person name="Lary D.J."/>
            <person name="Kronmiller B."/>
            <person name="Shen D."/>
            <person name="Strem M.D."/>
            <person name="Amoako-Attah I."/>
            <person name="Akrofi A.Y."/>
            <person name="Begoude B.A."/>
            <person name="Ten Hoopen G.M."/>
            <person name="Coulibaly K."/>
            <person name="Kebe B.I."/>
            <person name="Melnick R.L."/>
            <person name="Guiltinan M.J."/>
            <person name="Tyler B.M."/>
            <person name="Meinhardt L.W."/>
            <person name="Bailey B.A."/>
        </authorList>
    </citation>
    <scope>NUCLEOTIDE SEQUENCE [LARGE SCALE GENOMIC DNA]</scope>
    <source>
        <strain evidence="3">sbr112.9</strain>
    </source>
</reference>
<feature type="region of interest" description="Disordered" evidence="1">
    <location>
        <begin position="321"/>
        <end position="345"/>
    </location>
</feature>
<feature type="compositionally biased region" description="Basic residues" evidence="1">
    <location>
        <begin position="227"/>
        <end position="237"/>
    </location>
</feature>
<accession>A0A2P4YGS0</accession>
<feature type="region of interest" description="Disordered" evidence="1">
    <location>
        <begin position="195"/>
        <end position="247"/>
    </location>
</feature>
<evidence type="ECO:0000313" key="2">
    <source>
        <dbReference type="EMBL" id="POM76993.1"/>
    </source>
</evidence>
<evidence type="ECO:0000313" key="3">
    <source>
        <dbReference type="Proteomes" id="UP000237271"/>
    </source>
</evidence>
<protein>
    <submittedName>
        <fullName evidence="2">Polyprotein</fullName>
    </submittedName>
</protein>
<dbReference type="OrthoDB" id="128144at2759"/>
<feature type="region of interest" description="Disordered" evidence="1">
    <location>
        <begin position="160"/>
        <end position="181"/>
    </location>
</feature>
<keyword evidence="3" id="KW-1185">Reference proteome</keyword>
<feature type="non-terminal residue" evidence="2">
    <location>
        <position position="387"/>
    </location>
</feature>
<name>A0A2P4YGS0_9STRA</name>
<organism evidence="2 3">
    <name type="scientific">Phytophthora palmivora</name>
    <dbReference type="NCBI Taxonomy" id="4796"/>
    <lineage>
        <taxon>Eukaryota</taxon>
        <taxon>Sar</taxon>
        <taxon>Stramenopiles</taxon>
        <taxon>Oomycota</taxon>
        <taxon>Peronosporomycetes</taxon>
        <taxon>Peronosporales</taxon>
        <taxon>Peronosporaceae</taxon>
        <taxon>Phytophthora</taxon>
    </lineage>
</organism>
<feature type="compositionally biased region" description="Basic and acidic residues" evidence="1">
    <location>
        <begin position="329"/>
        <end position="345"/>
    </location>
</feature>
<evidence type="ECO:0000256" key="1">
    <source>
        <dbReference type="SAM" id="MobiDB-lite"/>
    </source>
</evidence>